<dbReference type="InterPro" id="IPR043129">
    <property type="entry name" value="ATPase_NBD"/>
</dbReference>
<dbReference type="EMBL" id="CAUYUJ010014205">
    <property type="protein sequence ID" value="CAK0838204.1"/>
    <property type="molecule type" value="Genomic_DNA"/>
</dbReference>
<keyword evidence="3" id="KW-0173">Coenzyme A biosynthesis</keyword>
<name>A0ABN9T041_9DINO</name>
<proteinExistence type="predicted"/>
<evidence type="ECO:0000313" key="6">
    <source>
        <dbReference type="Proteomes" id="UP001189429"/>
    </source>
</evidence>
<protein>
    <recommendedName>
        <fullName evidence="7">Pantothenate kinase</fullName>
    </recommendedName>
</protein>
<evidence type="ECO:0000256" key="3">
    <source>
        <dbReference type="ARBA" id="ARBA00022993"/>
    </source>
</evidence>
<dbReference type="PANTHER" id="PTHR12280">
    <property type="entry name" value="PANTOTHENATE KINASE"/>
    <property type="match status" value="1"/>
</dbReference>
<comment type="caution">
    <text evidence="5">The sequence shown here is derived from an EMBL/GenBank/DDBJ whole genome shotgun (WGS) entry which is preliminary data.</text>
</comment>
<evidence type="ECO:0000313" key="5">
    <source>
        <dbReference type="EMBL" id="CAK0838204.1"/>
    </source>
</evidence>
<dbReference type="SUPFAM" id="SSF53067">
    <property type="entry name" value="Actin-like ATPase domain"/>
    <property type="match status" value="2"/>
</dbReference>
<keyword evidence="2" id="KW-0067">ATP-binding</keyword>
<evidence type="ECO:0000256" key="2">
    <source>
        <dbReference type="ARBA" id="ARBA00022840"/>
    </source>
</evidence>
<feature type="region of interest" description="Disordered" evidence="4">
    <location>
        <begin position="51"/>
        <end position="74"/>
    </location>
</feature>
<dbReference type="Gene3D" id="3.30.420.40">
    <property type="match status" value="1"/>
</dbReference>
<dbReference type="CDD" id="cd24086">
    <property type="entry name" value="ASKHA_NBD_PanK-II_euk"/>
    <property type="match status" value="1"/>
</dbReference>
<dbReference type="Proteomes" id="UP001189429">
    <property type="component" value="Unassembled WGS sequence"/>
</dbReference>
<accession>A0ABN9T041</accession>
<reference evidence="5" key="1">
    <citation type="submission" date="2023-10" db="EMBL/GenBank/DDBJ databases">
        <authorList>
            <person name="Chen Y."/>
            <person name="Shah S."/>
            <person name="Dougan E. K."/>
            <person name="Thang M."/>
            <person name="Chan C."/>
        </authorList>
    </citation>
    <scope>NUCLEOTIDE SEQUENCE [LARGE SCALE GENOMIC DNA]</scope>
</reference>
<dbReference type="Gene3D" id="3.30.420.510">
    <property type="match status" value="1"/>
</dbReference>
<dbReference type="Pfam" id="PF03630">
    <property type="entry name" value="Fumble"/>
    <property type="match status" value="1"/>
</dbReference>
<gene>
    <name evidence="5" type="ORF">PCOR1329_LOCUS34204</name>
</gene>
<feature type="compositionally biased region" description="Low complexity" evidence="4">
    <location>
        <begin position="56"/>
        <end position="66"/>
    </location>
</feature>
<dbReference type="PANTHER" id="PTHR12280:SF20">
    <property type="entry name" value="4'-PHOSPHOPANTETHEINE PHOSPHATASE"/>
    <property type="match status" value="1"/>
</dbReference>
<evidence type="ECO:0000256" key="1">
    <source>
        <dbReference type="ARBA" id="ARBA00022741"/>
    </source>
</evidence>
<organism evidence="5 6">
    <name type="scientific">Prorocentrum cordatum</name>
    <dbReference type="NCBI Taxonomy" id="2364126"/>
    <lineage>
        <taxon>Eukaryota</taxon>
        <taxon>Sar</taxon>
        <taxon>Alveolata</taxon>
        <taxon>Dinophyceae</taxon>
        <taxon>Prorocentrales</taxon>
        <taxon>Prorocentraceae</taxon>
        <taxon>Prorocentrum</taxon>
    </lineage>
</organism>
<evidence type="ECO:0008006" key="7">
    <source>
        <dbReference type="Google" id="ProtNLM"/>
    </source>
</evidence>
<keyword evidence="6" id="KW-1185">Reference proteome</keyword>
<sequence>MPVARLGAASSFYASEPGAPLWADRCRLLRAALACTSERALQQALDAIGQDERDAGPGSAPEAAGSDWPAGDERAEDAWMSRRRISSSQNESTWKTVLGTMKSLKKAEGRFGMDIGGTLVKCALVSTCGSGHEVPEDFGPFAQRHQGLEFDSTVDGQAVRIHFVSSETAHLDSLLSSAKTRRHAKDERLQVVAAGGGAHRFRELMRQSLNVDMVPFQEMESLVSGLRFLCKHGPDDEVFCVEDGVHVPMLWPWPLFPCLLVVMGSGVSVLRVEADRGHGRHARGGFTRVGGTACGGATFMGLSQVLTSATSFAEALALAERGDASQVNLLVSDIYGKEGCRALGLPGELTAACFGKLVSSRGSWARSEALRAATAQASEADTAAAVLAMVVQSTVGLAAAFSRPPESAGNAAAPRPTAGIRRMMRGISSDGASSPWRPAQGVPVFFAGGFLARNPMAQALIGRSFKRLTGTSALFLQHSDFLGALGAVGSTI</sequence>
<evidence type="ECO:0000256" key="4">
    <source>
        <dbReference type="SAM" id="MobiDB-lite"/>
    </source>
</evidence>
<keyword evidence="1" id="KW-0547">Nucleotide-binding</keyword>
<dbReference type="InterPro" id="IPR004567">
    <property type="entry name" value="Type_II_PanK"/>
</dbReference>